<organism evidence="1 2">
    <name type="scientific">Sphaeroforma arctica JP610</name>
    <dbReference type="NCBI Taxonomy" id="667725"/>
    <lineage>
        <taxon>Eukaryota</taxon>
        <taxon>Ichthyosporea</taxon>
        <taxon>Ichthyophonida</taxon>
        <taxon>Sphaeroforma</taxon>
    </lineage>
</organism>
<dbReference type="Proteomes" id="UP000054560">
    <property type="component" value="Unassembled WGS sequence"/>
</dbReference>
<dbReference type="Gene3D" id="3.40.640.10">
    <property type="entry name" value="Type I PLP-dependent aspartate aminotransferase-like (Major domain)"/>
    <property type="match status" value="1"/>
</dbReference>
<keyword evidence="2" id="KW-1185">Reference proteome</keyword>
<sequence>MIGRQVEYDPTRVAGIFTSGDTFCNLYGYLLSIRKAFRDSVHRGIPSEQDYRFIHSISGHYSNVTALSTLGTDIQGKSISIKALKDNTVDWDNLERQLDDCFRLNIKVPCILLTIGTTDTFGVDDPKKAYNIRDKMIRKYGLKDDWIPHLHCDAAVGWPMMFFNNYNLEENPIGLNIKTLEVIAQHRLHTVFYNVITVGDHSGGPSVCWRMYKGINNHDETETAFEHDLNMKFSDSIDALDEHTVFHRQIHDEIQAMHTKSREAGLSLDWIGYMLTTTYDDRGRTIYTPGQKAVFFKCSYHVREH</sequence>
<dbReference type="SUPFAM" id="SSF53383">
    <property type="entry name" value="PLP-dependent transferases"/>
    <property type="match status" value="1"/>
</dbReference>
<evidence type="ECO:0000313" key="1">
    <source>
        <dbReference type="EMBL" id="KNC78186.1"/>
    </source>
</evidence>
<dbReference type="RefSeq" id="XP_014152088.1">
    <property type="nucleotide sequence ID" value="XM_014296613.1"/>
</dbReference>
<reference evidence="1 2" key="1">
    <citation type="submission" date="2011-02" db="EMBL/GenBank/DDBJ databases">
        <title>The Genome Sequence of Sphaeroforma arctica JP610.</title>
        <authorList>
            <consortium name="The Broad Institute Genome Sequencing Platform"/>
            <person name="Russ C."/>
            <person name="Cuomo C."/>
            <person name="Young S.K."/>
            <person name="Zeng Q."/>
            <person name="Gargeya S."/>
            <person name="Alvarado L."/>
            <person name="Berlin A."/>
            <person name="Chapman S.B."/>
            <person name="Chen Z."/>
            <person name="Freedman E."/>
            <person name="Gellesch M."/>
            <person name="Goldberg J."/>
            <person name="Griggs A."/>
            <person name="Gujja S."/>
            <person name="Heilman E."/>
            <person name="Heiman D."/>
            <person name="Howarth C."/>
            <person name="Mehta T."/>
            <person name="Neiman D."/>
            <person name="Pearson M."/>
            <person name="Roberts A."/>
            <person name="Saif S."/>
            <person name="Shea T."/>
            <person name="Shenoy N."/>
            <person name="Sisk P."/>
            <person name="Stolte C."/>
            <person name="Sykes S."/>
            <person name="White J."/>
            <person name="Yandava C."/>
            <person name="Burger G."/>
            <person name="Gray M.W."/>
            <person name="Holland P.W.H."/>
            <person name="King N."/>
            <person name="Lang F.B.F."/>
            <person name="Roger A.J."/>
            <person name="Ruiz-Trillo I."/>
            <person name="Haas B."/>
            <person name="Nusbaum C."/>
            <person name="Birren B."/>
        </authorList>
    </citation>
    <scope>NUCLEOTIDE SEQUENCE [LARGE SCALE GENOMIC DNA]</scope>
    <source>
        <strain evidence="1 2">JP610</strain>
    </source>
</reference>
<protein>
    <recommendedName>
        <fullName evidence="3">Glutamate decarboxylase</fullName>
    </recommendedName>
</protein>
<accession>A0A0L0FNZ3</accession>
<dbReference type="STRING" id="667725.A0A0L0FNZ3"/>
<dbReference type="GeneID" id="25909873"/>
<proteinExistence type="predicted"/>
<name>A0A0L0FNZ3_9EUKA</name>
<dbReference type="AlphaFoldDB" id="A0A0L0FNZ3"/>
<evidence type="ECO:0000313" key="2">
    <source>
        <dbReference type="Proteomes" id="UP000054560"/>
    </source>
</evidence>
<dbReference type="OrthoDB" id="639767at2759"/>
<dbReference type="EMBL" id="KQ242541">
    <property type="protein sequence ID" value="KNC78186.1"/>
    <property type="molecule type" value="Genomic_DNA"/>
</dbReference>
<gene>
    <name evidence="1" type="ORF">SARC_09369</name>
</gene>
<dbReference type="InterPro" id="IPR015424">
    <property type="entry name" value="PyrdxlP-dep_Trfase"/>
</dbReference>
<dbReference type="InterPro" id="IPR015421">
    <property type="entry name" value="PyrdxlP-dep_Trfase_major"/>
</dbReference>
<evidence type="ECO:0008006" key="3">
    <source>
        <dbReference type="Google" id="ProtNLM"/>
    </source>
</evidence>